<evidence type="ECO:0000313" key="2">
    <source>
        <dbReference type="EMBL" id="GAK98010.1"/>
    </source>
</evidence>
<protein>
    <submittedName>
        <fullName evidence="2">Sulfatase modifying factor 1</fullName>
    </submittedName>
</protein>
<dbReference type="Proteomes" id="UP000029221">
    <property type="component" value="Unassembled WGS sequence"/>
</dbReference>
<gene>
    <name evidence="2" type="ORF">JCM19294_1632</name>
</gene>
<dbReference type="SUPFAM" id="SSF56436">
    <property type="entry name" value="C-type lectin-like"/>
    <property type="match status" value="1"/>
</dbReference>
<evidence type="ECO:0000259" key="1">
    <source>
        <dbReference type="Pfam" id="PF03781"/>
    </source>
</evidence>
<dbReference type="InterPro" id="IPR051043">
    <property type="entry name" value="Sulfatase_Mod_Factor_Kinase"/>
</dbReference>
<dbReference type="InterPro" id="IPR005532">
    <property type="entry name" value="SUMF_dom"/>
</dbReference>
<dbReference type="AlphaFoldDB" id="A0A090Q4X3"/>
<name>A0A090Q4X3_9FLAO</name>
<dbReference type="EMBL" id="BBML01000008">
    <property type="protein sequence ID" value="GAK98010.1"/>
    <property type="molecule type" value="Genomic_DNA"/>
</dbReference>
<comment type="caution">
    <text evidence="2">The sequence shown here is derived from an EMBL/GenBank/DDBJ whole genome shotgun (WGS) entry which is preliminary data.</text>
</comment>
<dbReference type="eggNOG" id="COG1262">
    <property type="taxonomic scope" value="Bacteria"/>
</dbReference>
<organism evidence="2 3">
    <name type="scientific">Nonlabens tegetincola</name>
    <dbReference type="NCBI Taxonomy" id="323273"/>
    <lineage>
        <taxon>Bacteria</taxon>
        <taxon>Pseudomonadati</taxon>
        <taxon>Bacteroidota</taxon>
        <taxon>Flavobacteriia</taxon>
        <taxon>Flavobacteriales</taxon>
        <taxon>Flavobacteriaceae</taxon>
        <taxon>Nonlabens</taxon>
    </lineage>
</organism>
<accession>A0A090Q4X3</accession>
<dbReference type="PANTHER" id="PTHR23150:SF19">
    <property type="entry name" value="FORMYLGLYCINE-GENERATING ENZYME"/>
    <property type="match status" value="1"/>
</dbReference>
<dbReference type="InterPro" id="IPR042095">
    <property type="entry name" value="SUMF_sf"/>
</dbReference>
<dbReference type="Gene3D" id="3.90.1580.10">
    <property type="entry name" value="paralog of FGE (formylglycine-generating enzyme)"/>
    <property type="match status" value="1"/>
</dbReference>
<sequence length="378" mass="42721">MRVSGYRVLVFVYSLILLAGCKDLNKTGKSNLNIVQSIGEEVEVSQKKLDSLINNPPEGMVWISGGDFLQGAVPLDTTAMAHEKPQHKVTVNGFFMDITEVTNAQFAEFVEETGYVTVAEKEIDWEEMKSQLPQGTPKPHDSILKPGSLVFKKAKESVPNLYDFSQWWKWQIGANWRQPSGPNSDITGKDNHPVVQVTYQDALEYCKWAGKRLPTEAEWEYAARAKENNTIFFWGNDESKLSKKANTWEGEFPVINTLQDGYEKTAPVKSYLPNNLGLYDMAGNVWEMTSDFYDHNYYNKLVEKNIVTVNPNGPSKTYNPNNPYSTERVIKGGSFLCSDSYCASYRVSSRMGNANDSSAEHIGFRTVITIEMLLNRLR</sequence>
<evidence type="ECO:0000313" key="3">
    <source>
        <dbReference type="Proteomes" id="UP000029221"/>
    </source>
</evidence>
<proteinExistence type="predicted"/>
<dbReference type="GO" id="GO:0120147">
    <property type="term" value="F:formylglycine-generating oxidase activity"/>
    <property type="evidence" value="ECO:0007669"/>
    <property type="project" value="TreeGrafter"/>
</dbReference>
<feature type="domain" description="Sulfatase-modifying factor enzyme-like" evidence="1">
    <location>
        <begin position="58"/>
        <end position="367"/>
    </location>
</feature>
<dbReference type="PANTHER" id="PTHR23150">
    <property type="entry name" value="SULFATASE MODIFYING FACTOR 1, 2"/>
    <property type="match status" value="1"/>
</dbReference>
<dbReference type="InterPro" id="IPR016187">
    <property type="entry name" value="CTDL_fold"/>
</dbReference>
<dbReference type="Pfam" id="PF03781">
    <property type="entry name" value="FGE-sulfatase"/>
    <property type="match status" value="1"/>
</dbReference>
<keyword evidence="3" id="KW-1185">Reference proteome</keyword>
<dbReference type="PROSITE" id="PS51257">
    <property type="entry name" value="PROKAR_LIPOPROTEIN"/>
    <property type="match status" value="1"/>
</dbReference>
<reference evidence="2" key="1">
    <citation type="journal article" date="2014" name="Genome Announc.">
        <title>Draft Genome Sequences of Marine Flavobacterium Nonlabens Strains NR17, NR24, NR27, NR32, NR33, and Ara13.</title>
        <authorList>
            <person name="Nakanishi M."/>
            <person name="Meirelles P."/>
            <person name="Suzuki R."/>
            <person name="Takatani N."/>
            <person name="Mino S."/>
            <person name="Suda W."/>
            <person name="Oshima K."/>
            <person name="Hattori M."/>
            <person name="Ohkuma M."/>
            <person name="Hosokawa M."/>
            <person name="Miyashita K."/>
            <person name="Thompson F.L."/>
            <person name="Niwa A."/>
            <person name="Sawabe T."/>
            <person name="Sawabe T."/>
        </authorList>
    </citation>
    <scope>NUCLEOTIDE SEQUENCE [LARGE SCALE GENOMIC DNA]</scope>
    <source>
        <strain evidence="2">JCM 19294</strain>
    </source>
</reference>